<dbReference type="AlphaFoldDB" id="A0A0H1BH35"/>
<dbReference type="STRING" id="2060906.A0A0H1BH35"/>
<accession>A0A0H1BH35</accession>
<dbReference type="Proteomes" id="UP000053573">
    <property type="component" value="Unassembled WGS sequence"/>
</dbReference>
<gene>
    <name evidence="1" type="ORF">EMPG_14289</name>
</gene>
<proteinExistence type="predicted"/>
<evidence type="ECO:0000313" key="1">
    <source>
        <dbReference type="EMBL" id="KLJ10332.1"/>
    </source>
</evidence>
<evidence type="ECO:0000313" key="2">
    <source>
        <dbReference type="Proteomes" id="UP000053573"/>
    </source>
</evidence>
<comment type="caution">
    <text evidence="1">The sequence shown here is derived from an EMBL/GenBank/DDBJ whole genome shotgun (WGS) entry which is preliminary data.</text>
</comment>
<keyword evidence="2" id="KW-1185">Reference proteome</keyword>
<organism evidence="1 2">
    <name type="scientific">Blastomyces silverae</name>
    <dbReference type="NCBI Taxonomy" id="2060906"/>
    <lineage>
        <taxon>Eukaryota</taxon>
        <taxon>Fungi</taxon>
        <taxon>Dikarya</taxon>
        <taxon>Ascomycota</taxon>
        <taxon>Pezizomycotina</taxon>
        <taxon>Eurotiomycetes</taxon>
        <taxon>Eurotiomycetidae</taxon>
        <taxon>Onygenales</taxon>
        <taxon>Ajellomycetaceae</taxon>
        <taxon>Blastomyces</taxon>
    </lineage>
</organism>
<reference evidence="2" key="1">
    <citation type="journal article" date="2015" name="PLoS Genet.">
        <title>The dynamic genome and transcriptome of the human fungal pathogen Blastomyces and close relative Emmonsia.</title>
        <authorList>
            <person name="Munoz J.F."/>
            <person name="Gauthier G.M."/>
            <person name="Desjardins C.A."/>
            <person name="Gallo J.E."/>
            <person name="Holder J."/>
            <person name="Sullivan T.D."/>
            <person name="Marty A.J."/>
            <person name="Carmen J.C."/>
            <person name="Chen Z."/>
            <person name="Ding L."/>
            <person name="Gujja S."/>
            <person name="Magrini V."/>
            <person name="Misas E."/>
            <person name="Mitreva M."/>
            <person name="Priest M."/>
            <person name="Saif S."/>
            <person name="Whiston E.A."/>
            <person name="Young S."/>
            <person name="Zeng Q."/>
            <person name="Goldman W.E."/>
            <person name="Mardis E.R."/>
            <person name="Taylor J.W."/>
            <person name="McEwen J.G."/>
            <person name="Clay O.K."/>
            <person name="Klein B.S."/>
            <person name="Cuomo C.A."/>
        </authorList>
    </citation>
    <scope>NUCLEOTIDE SEQUENCE [LARGE SCALE GENOMIC DNA]</scope>
    <source>
        <strain evidence="2">UAMH 139</strain>
    </source>
</reference>
<sequence length="150" mass="16660">MLDCDVAHLIEGAYIYSPRNTISLTWACHELFGDFEVYFDSIAGEERVETFQKPNLVSASGTTYYSQTPSQRRKGAGEYVDKLLQDFDETGGHEDGSTHLGQSNSASRGEEAFAWPVCIFSNLVIRFNASTCTSFNNKLHLAEANAEAKF</sequence>
<protein>
    <submittedName>
        <fullName evidence="1">Uncharacterized protein</fullName>
    </submittedName>
</protein>
<name>A0A0H1BH35_9EURO</name>
<dbReference type="EMBL" id="LDEV01002077">
    <property type="protein sequence ID" value="KLJ10332.1"/>
    <property type="molecule type" value="Genomic_DNA"/>
</dbReference>